<feature type="transmembrane region" description="Helical" evidence="1">
    <location>
        <begin position="230"/>
        <end position="252"/>
    </location>
</feature>
<gene>
    <name evidence="2" type="ORF">IPJ89_03710</name>
</gene>
<feature type="transmembrane region" description="Helical" evidence="1">
    <location>
        <begin position="152"/>
        <end position="174"/>
    </location>
</feature>
<sequence length="328" mass="38334">MDLKLINYKKFNELHQILHSQSTLIESQISAIDSDFTGLIVGSVLSLILGLGISIQLQIITFWVPTLFLLLFLFGIWGFYSTYKNVKSTNSNEFSKIYNSTDHRVLDWQFIQFAESINPFINGMILLHFVALMIMIWLIQEKTYEINVFMYYIGYIILNIYGLFSFSPSIVNMHQSGKLKESLAKTEKYSKAIKYFTYFYLLIILVFSVIFPIIIFFHSLNLFSLQYISGFFYLFFTLLIQLLFLAISASYISALNAKVALVNIFSNYYSLIHQLNKLYLSNELNEVAIDEIVKNITDSNKRILRIRKEFMFFNFYGFDTLIPKSKNK</sequence>
<name>A0A7T9I1B4_9ARCH</name>
<dbReference type="EMBL" id="CP064981">
    <property type="protein sequence ID" value="QQR92240.1"/>
    <property type="molecule type" value="Genomic_DNA"/>
</dbReference>
<feature type="transmembrane region" description="Helical" evidence="1">
    <location>
        <begin position="195"/>
        <end position="218"/>
    </location>
</feature>
<proteinExistence type="predicted"/>
<evidence type="ECO:0000313" key="2">
    <source>
        <dbReference type="EMBL" id="QQR92240.1"/>
    </source>
</evidence>
<evidence type="ECO:0000256" key="1">
    <source>
        <dbReference type="SAM" id="Phobius"/>
    </source>
</evidence>
<keyword evidence="1" id="KW-0812">Transmembrane</keyword>
<dbReference type="AlphaFoldDB" id="A0A7T9I1B4"/>
<protein>
    <submittedName>
        <fullName evidence="2">Uncharacterized protein</fullName>
    </submittedName>
</protein>
<organism evidence="2">
    <name type="scientific">Candidatus Iainarchaeum sp</name>
    <dbReference type="NCBI Taxonomy" id="3101447"/>
    <lineage>
        <taxon>Archaea</taxon>
        <taxon>Candidatus Iainarchaeota</taxon>
        <taxon>Candidatus Iainarchaeia</taxon>
        <taxon>Candidatus Iainarchaeales</taxon>
        <taxon>Candidatus Iainarchaeaceae</taxon>
        <taxon>Candidatus Iainarchaeum</taxon>
    </lineage>
</organism>
<dbReference type="Proteomes" id="UP000596004">
    <property type="component" value="Chromosome"/>
</dbReference>
<accession>A0A7T9I1B4</accession>
<keyword evidence="1" id="KW-1133">Transmembrane helix</keyword>
<feature type="transmembrane region" description="Helical" evidence="1">
    <location>
        <begin position="62"/>
        <end position="80"/>
    </location>
</feature>
<feature type="transmembrane region" description="Helical" evidence="1">
    <location>
        <begin position="120"/>
        <end position="140"/>
    </location>
</feature>
<feature type="transmembrane region" description="Helical" evidence="1">
    <location>
        <begin position="36"/>
        <end position="56"/>
    </location>
</feature>
<reference evidence="2" key="1">
    <citation type="submission" date="2020-11" db="EMBL/GenBank/DDBJ databases">
        <title>Connecting structure to function with the recovery of over 1000 high-quality activated sludge metagenome-assembled genomes encoding full-length rRNA genes using long-read sequencing.</title>
        <authorList>
            <person name="Singleton C.M."/>
            <person name="Petriglieri F."/>
            <person name="Kristensen J.M."/>
            <person name="Kirkegaard R.H."/>
            <person name="Michaelsen T.Y."/>
            <person name="Andersen M.H."/>
            <person name="Karst S.M."/>
            <person name="Dueholm M.S."/>
            <person name="Nielsen P.H."/>
            <person name="Albertsen M."/>
        </authorList>
    </citation>
    <scope>NUCLEOTIDE SEQUENCE</scope>
    <source>
        <strain evidence="2">Fred_18-Q3-R57-64_BAT3C.431</strain>
    </source>
</reference>
<keyword evidence="1" id="KW-0472">Membrane</keyword>